<evidence type="ECO:0000256" key="3">
    <source>
        <dbReference type="ARBA" id="ARBA00022723"/>
    </source>
</evidence>
<evidence type="ECO:0000313" key="7">
    <source>
        <dbReference type="Proteomes" id="UP000654670"/>
    </source>
</evidence>
<feature type="binding site" evidence="5">
    <location>
        <position position="333"/>
    </location>
    <ligand>
        <name>a divalent metal cation</name>
        <dbReference type="ChEBI" id="CHEBI:60240"/>
        <label>1</label>
    </ligand>
</feature>
<feature type="binding site" evidence="5">
    <location>
        <position position="68"/>
    </location>
    <ligand>
        <name>a divalent metal cation</name>
        <dbReference type="ChEBI" id="CHEBI:60240"/>
        <label>1</label>
    </ligand>
</feature>
<evidence type="ECO:0000256" key="4">
    <source>
        <dbReference type="PIRNR" id="PIRNR037489"/>
    </source>
</evidence>
<feature type="binding site" evidence="5">
    <location>
        <position position="336"/>
    </location>
    <ligand>
        <name>a divalent metal cation</name>
        <dbReference type="ChEBI" id="CHEBI:60240"/>
        <label>1</label>
    </ligand>
</feature>
<dbReference type="PANTHER" id="PTHR13799">
    <property type="entry name" value="NGG1 INTERACTING FACTOR 3"/>
    <property type="match status" value="1"/>
</dbReference>
<dbReference type="Proteomes" id="UP000654670">
    <property type="component" value="Unassembled WGS sequence"/>
</dbReference>
<feature type="binding site" evidence="5">
    <location>
        <position position="107"/>
    </location>
    <ligand>
        <name>a divalent metal cation</name>
        <dbReference type="ChEBI" id="CHEBI:60240"/>
        <label>1</label>
    </ligand>
</feature>
<dbReference type="GO" id="GO:0046872">
    <property type="term" value="F:metal ion binding"/>
    <property type="evidence" value="ECO:0007669"/>
    <property type="project" value="UniProtKB-UniRule"/>
</dbReference>
<name>A0A917RW85_9BACL</name>
<dbReference type="FunFam" id="3.30.70.120:FF:000006">
    <property type="entry name" value="GTP cyclohydrolase 1 type 2 homolog"/>
    <property type="match status" value="1"/>
</dbReference>
<dbReference type="GO" id="GO:0005737">
    <property type="term" value="C:cytoplasm"/>
    <property type="evidence" value="ECO:0007669"/>
    <property type="project" value="TreeGrafter"/>
</dbReference>
<dbReference type="RefSeq" id="WP_188800562.1">
    <property type="nucleotide sequence ID" value="NZ_BMOK01000001.1"/>
</dbReference>
<dbReference type="EMBL" id="BMOK01000001">
    <property type="protein sequence ID" value="GGL40165.1"/>
    <property type="molecule type" value="Genomic_DNA"/>
</dbReference>
<dbReference type="PANTHER" id="PTHR13799:SF14">
    <property type="entry name" value="GTP CYCLOHYDROLASE 1 TYPE 2 HOMOLOG"/>
    <property type="match status" value="1"/>
</dbReference>
<keyword evidence="7" id="KW-1185">Reference proteome</keyword>
<reference evidence="6" key="2">
    <citation type="submission" date="2020-09" db="EMBL/GenBank/DDBJ databases">
        <authorList>
            <person name="Sun Q."/>
            <person name="Ohkuma M."/>
        </authorList>
    </citation>
    <scope>NUCLEOTIDE SEQUENCE</scope>
    <source>
        <strain evidence="6">JCM 15325</strain>
    </source>
</reference>
<dbReference type="PIRSF" id="PIRSF037489">
    <property type="entry name" value="UCP037489_NIF3_YqfO"/>
    <property type="match status" value="1"/>
</dbReference>
<reference evidence="6" key="1">
    <citation type="journal article" date="2014" name="Int. J. Syst. Evol. Microbiol.">
        <title>Complete genome sequence of Corynebacterium casei LMG S-19264T (=DSM 44701T), isolated from a smear-ripened cheese.</title>
        <authorList>
            <consortium name="US DOE Joint Genome Institute (JGI-PGF)"/>
            <person name="Walter F."/>
            <person name="Albersmeier A."/>
            <person name="Kalinowski J."/>
            <person name="Ruckert C."/>
        </authorList>
    </citation>
    <scope>NUCLEOTIDE SEQUENCE</scope>
    <source>
        <strain evidence="6">JCM 15325</strain>
    </source>
</reference>
<dbReference type="Pfam" id="PF01784">
    <property type="entry name" value="DUF34_NIF3"/>
    <property type="match status" value="1"/>
</dbReference>
<dbReference type="InterPro" id="IPR002678">
    <property type="entry name" value="DUF34/NIF3"/>
</dbReference>
<sequence length="373" mass="41020">MNQWISGRRLIQRFEEWAPKSLAYENDKIGLLIGTLDKKIKKVMVTLDVLENVADEAGEKQADLIIAHHPVIFHPLKNVRSDEGQGKIVTKCIKHDLAVYAAHTNLDIAEGGVNDMLAAQLGLTGTEILQPTVSEPLYKLAVYVPESHLEAVRDAIADAGAGFIGRYSHCTFAAAGEGTFLPEEGAHPFIGTPGKMERVAERKVETLVPEHLLQTVIEKMIKSHPYEEIAYDLFPLKNKGKTYGLGRIARLAEPIAFGDYCLQVKAKLGLEGLRAVGPLNEKVRTVAVSGGDGNSLIPFAKRRGADVLITGDLYYHTAHDALLSGLKVIDAGHHIESVMKKGVQRYLQRVIEEENCDTEVILSESVTNPFRFI</sequence>
<dbReference type="FunFam" id="3.40.1390.30:FF:000001">
    <property type="entry name" value="GTP cyclohydrolase 1 type 2"/>
    <property type="match status" value="1"/>
</dbReference>
<dbReference type="Gene3D" id="3.40.1390.30">
    <property type="entry name" value="NIF3 (NGG1p interacting factor 3)-like"/>
    <property type="match status" value="1"/>
</dbReference>
<protein>
    <recommendedName>
        <fullName evidence="2 4">GTP cyclohydrolase 1 type 2 homolog</fullName>
    </recommendedName>
</protein>
<proteinExistence type="inferred from homology"/>
<comment type="similarity">
    <text evidence="1 4">Belongs to the GTP cyclohydrolase I type 2/NIF3 family.</text>
</comment>
<dbReference type="InterPro" id="IPR015867">
    <property type="entry name" value="N-reg_PII/ATP_PRibTrfase_C"/>
</dbReference>
<dbReference type="SUPFAM" id="SSF102705">
    <property type="entry name" value="NIF3 (NGG1p interacting factor 3)-like"/>
    <property type="match status" value="1"/>
</dbReference>
<dbReference type="InterPro" id="IPR036069">
    <property type="entry name" value="DUF34/NIF3_sf"/>
</dbReference>
<evidence type="ECO:0000313" key="6">
    <source>
        <dbReference type="EMBL" id="GGL40165.1"/>
    </source>
</evidence>
<accession>A0A917RW85</accession>
<evidence type="ECO:0000256" key="5">
    <source>
        <dbReference type="PIRSR" id="PIRSR602678-1"/>
    </source>
</evidence>
<evidence type="ECO:0000256" key="1">
    <source>
        <dbReference type="ARBA" id="ARBA00006964"/>
    </source>
</evidence>
<keyword evidence="3 4" id="KW-0479">Metal-binding</keyword>
<feature type="binding site" evidence="5">
    <location>
        <position position="69"/>
    </location>
    <ligand>
        <name>a divalent metal cation</name>
        <dbReference type="ChEBI" id="CHEBI:60240"/>
        <label>1</label>
    </ligand>
</feature>
<dbReference type="NCBIfam" id="TIGR00486">
    <property type="entry name" value="YbgI_SA1388"/>
    <property type="match status" value="1"/>
</dbReference>
<dbReference type="Gene3D" id="3.30.70.120">
    <property type="match status" value="1"/>
</dbReference>
<organism evidence="6 7">
    <name type="scientific">Sporolactobacillus putidus</name>
    <dbReference type="NCBI Taxonomy" id="492735"/>
    <lineage>
        <taxon>Bacteria</taxon>
        <taxon>Bacillati</taxon>
        <taxon>Bacillota</taxon>
        <taxon>Bacilli</taxon>
        <taxon>Bacillales</taxon>
        <taxon>Sporolactobacillaceae</taxon>
        <taxon>Sporolactobacillus</taxon>
    </lineage>
</organism>
<dbReference type="AlphaFoldDB" id="A0A917RW85"/>
<dbReference type="InterPro" id="IPR017221">
    <property type="entry name" value="DUF34/NIF3_bac"/>
</dbReference>
<evidence type="ECO:0000256" key="2">
    <source>
        <dbReference type="ARBA" id="ARBA00022112"/>
    </source>
</evidence>
<gene>
    <name evidence="6" type="ORF">GCM10007968_00180</name>
</gene>
<comment type="caution">
    <text evidence="6">The sequence shown here is derived from an EMBL/GenBank/DDBJ whole genome shotgun (WGS) entry which is preliminary data.</text>
</comment>